<dbReference type="Gene3D" id="4.10.410.10">
    <property type="entry name" value="Pancreatic trypsin inhibitor Kunitz domain"/>
    <property type="match status" value="1"/>
</dbReference>
<evidence type="ECO:0000313" key="3">
    <source>
        <dbReference type="EMBL" id="MFH4980104.1"/>
    </source>
</evidence>
<dbReference type="SMART" id="SM00131">
    <property type="entry name" value="KU"/>
    <property type="match status" value="1"/>
</dbReference>
<keyword evidence="4" id="KW-1185">Reference proteome</keyword>
<sequence length="202" mass="22411">MHSSELLLIIVFSLTIVTEANEKKSSENNSSRCKLEKSNGKECSKAKPSIQWYFDTSASICLAFKYAGCGGNENRFTTAGECEEVCIPEDYGWCALNTSEEKDEHGESRTCSVGPEHLPNDTLCSAGYTCKSLAFFAVCCPKEKEELWEKNMNPICPNGTDLVKVDRGDWQMVLLGKSCDDKFCPVDAECRKQEILAHCCMG</sequence>
<dbReference type="SUPFAM" id="SSF57362">
    <property type="entry name" value="BPTI-like"/>
    <property type="match status" value="1"/>
</dbReference>
<feature type="domain" description="BPTI/Kunitz inhibitor" evidence="2">
    <location>
        <begin position="33"/>
        <end position="86"/>
    </location>
</feature>
<dbReference type="EMBL" id="JBGFUD010005069">
    <property type="protein sequence ID" value="MFH4980104.1"/>
    <property type="molecule type" value="Genomic_DNA"/>
</dbReference>
<comment type="caution">
    <text evidence="3">The sequence shown here is derived from an EMBL/GenBank/DDBJ whole genome shotgun (WGS) entry which is preliminary data.</text>
</comment>
<feature type="signal peptide" evidence="1">
    <location>
        <begin position="1"/>
        <end position="20"/>
    </location>
</feature>
<dbReference type="Pfam" id="PF00014">
    <property type="entry name" value="Kunitz_BPTI"/>
    <property type="match status" value="1"/>
</dbReference>
<reference evidence="3 4" key="1">
    <citation type="submission" date="2024-08" db="EMBL/GenBank/DDBJ databases">
        <title>Gnathostoma spinigerum genome.</title>
        <authorList>
            <person name="Gonzalez-Bertolin B."/>
            <person name="Monzon S."/>
            <person name="Zaballos A."/>
            <person name="Jimenez P."/>
            <person name="Dekumyoy P."/>
            <person name="Varona S."/>
            <person name="Cuesta I."/>
            <person name="Sumanam S."/>
            <person name="Adisakwattana P."/>
            <person name="Gasser R.B."/>
            <person name="Hernandez-Gonzalez A."/>
            <person name="Young N.D."/>
            <person name="Perteguer M.J."/>
        </authorList>
    </citation>
    <scope>NUCLEOTIDE SEQUENCE [LARGE SCALE GENOMIC DNA]</scope>
    <source>
        <strain evidence="3">AL3</strain>
        <tissue evidence="3">Liver</tissue>
    </source>
</reference>
<dbReference type="PROSITE" id="PS50279">
    <property type="entry name" value="BPTI_KUNITZ_2"/>
    <property type="match status" value="1"/>
</dbReference>
<dbReference type="Proteomes" id="UP001608902">
    <property type="component" value="Unassembled WGS sequence"/>
</dbReference>
<dbReference type="AlphaFoldDB" id="A0ABD6ES31"/>
<proteinExistence type="predicted"/>
<keyword evidence="1" id="KW-0732">Signal</keyword>
<evidence type="ECO:0000256" key="1">
    <source>
        <dbReference type="SAM" id="SignalP"/>
    </source>
</evidence>
<dbReference type="InterPro" id="IPR002223">
    <property type="entry name" value="Kunitz_BPTI"/>
</dbReference>
<evidence type="ECO:0000313" key="4">
    <source>
        <dbReference type="Proteomes" id="UP001608902"/>
    </source>
</evidence>
<dbReference type="PANTHER" id="PTHR47248:SF5">
    <property type="entry name" value="BPTI_KUNITZ INHIBITOR DOMAIN-CONTAINING PROTEIN"/>
    <property type="match status" value="1"/>
</dbReference>
<evidence type="ECO:0000259" key="2">
    <source>
        <dbReference type="PROSITE" id="PS50279"/>
    </source>
</evidence>
<dbReference type="PANTHER" id="PTHR47248">
    <property type="entry name" value="PROTEIN CBG06772"/>
    <property type="match status" value="1"/>
</dbReference>
<accession>A0ABD6ES31</accession>
<protein>
    <recommendedName>
        <fullName evidence="2">BPTI/Kunitz inhibitor domain-containing protein</fullName>
    </recommendedName>
</protein>
<dbReference type="InterPro" id="IPR036880">
    <property type="entry name" value="Kunitz_BPTI_sf"/>
</dbReference>
<name>A0ABD6ES31_9BILA</name>
<dbReference type="PRINTS" id="PR00759">
    <property type="entry name" value="BASICPTASE"/>
</dbReference>
<feature type="chain" id="PRO_5044745688" description="BPTI/Kunitz inhibitor domain-containing protein" evidence="1">
    <location>
        <begin position="21"/>
        <end position="202"/>
    </location>
</feature>
<dbReference type="InterPro" id="IPR052861">
    <property type="entry name" value="BPTI/Kunitz_domain"/>
</dbReference>
<organism evidence="3 4">
    <name type="scientific">Gnathostoma spinigerum</name>
    <dbReference type="NCBI Taxonomy" id="75299"/>
    <lineage>
        <taxon>Eukaryota</taxon>
        <taxon>Metazoa</taxon>
        <taxon>Ecdysozoa</taxon>
        <taxon>Nematoda</taxon>
        <taxon>Chromadorea</taxon>
        <taxon>Rhabditida</taxon>
        <taxon>Spirurina</taxon>
        <taxon>Gnathostomatomorpha</taxon>
        <taxon>Gnathostomatoidea</taxon>
        <taxon>Gnathostomatidae</taxon>
        <taxon>Gnathostoma</taxon>
    </lineage>
</organism>
<gene>
    <name evidence="3" type="ORF">AB6A40_006813</name>
</gene>
<dbReference type="InterPro" id="IPR020901">
    <property type="entry name" value="Prtase_inh_Kunz-CS"/>
</dbReference>
<dbReference type="PROSITE" id="PS00280">
    <property type="entry name" value="BPTI_KUNITZ_1"/>
    <property type="match status" value="1"/>
</dbReference>